<feature type="domain" description="Pleckstrin homology" evidence="3">
    <location>
        <begin position="967"/>
        <end position="1042"/>
    </location>
</feature>
<dbReference type="GO" id="GO:0005739">
    <property type="term" value="C:mitochondrion"/>
    <property type="evidence" value="ECO:0007669"/>
    <property type="project" value="TreeGrafter"/>
</dbReference>
<dbReference type="PANTHER" id="PTHR28190">
    <property type="entry name" value="NUCLEAR MIGRATION PROTEIN NUM1"/>
    <property type="match status" value="1"/>
</dbReference>
<evidence type="ECO:0000256" key="2">
    <source>
        <dbReference type="SAM" id="MobiDB-lite"/>
    </source>
</evidence>
<feature type="compositionally biased region" description="Low complexity" evidence="2">
    <location>
        <begin position="770"/>
        <end position="797"/>
    </location>
</feature>
<feature type="region of interest" description="Disordered" evidence="2">
    <location>
        <begin position="236"/>
        <end position="304"/>
    </location>
</feature>
<dbReference type="InterPro" id="IPR053005">
    <property type="entry name" value="Nuclear_Pos-Cytoskel_Interact"/>
</dbReference>
<dbReference type="AlphaFoldDB" id="A0A6A6Q5B1"/>
<dbReference type="Proteomes" id="UP000799767">
    <property type="component" value="Unassembled WGS sequence"/>
</dbReference>
<evidence type="ECO:0000313" key="4">
    <source>
        <dbReference type="EMBL" id="KAF2487136.1"/>
    </source>
</evidence>
<dbReference type="GO" id="GO:0005938">
    <property type="term" value="C:cell cortex"/>
    <property type="evidence" value="ECO:0007669"/>
    <property type="project" value="InterPro"/>
</dbReference>
<feature type="coiled-coil region" evidence="1">
    <location>
        <begin position="91"/>
        <end position="224"/>
    </location>
</feature>
<dbReference type="GO" id="GO:0032065">
    <property type="term" value="P:maintenance of protein location in cell cortex"/>
    <property type="evidence" value="ECO:0007669"/>
    <property type="project" value="InterPro"/>
</dbReference>
<proteinExistence type="predicted"/>
<feature type="compositionally biased region" description="Polar residues" evidence="2">
    <location>
        <begin position="834"/>
        <end position="846"/>
    </location>
</feature>
<reference evidence="4" key="1">
    <citation type="journal article" date="2020" name="Stud. Mycol.">
        <title>101 Dothideomycetes genomes: a test case for predicting lifestyles and emergence of pathogens.</title>
        <authorList>
            <person name="Haridas S."/>
            <person name="Albert R."/>
            <person name="Binder M."/>
            <person name="Bloem J."/>
            <person name="Labutti K."/>
            <person name="Salamov A."/>
            <person name="Andreopoulos B."/>
            <person name="Baker S."/>
            <person name="Barry K."/>
            <person name="Bills G."/>
            <person name="Bluhm B."/>
            <person name="Cannon C."/>
            <person name="Castanera R."/>
            <person name="Culley D."/>
            <person name="Daum C."/>
            <person name="Ezra D."/>
            <person name="Gonzalez J."/>
            <person name="Henrissat B."/>
            <person name="Kuo A."/>
            <person name="Liang C."/>
            <person name="Lipzen A."/>
            <person name="Lutzoni F."/>
            <person name="Magnuson J."/>
            <person name="Mondo S."/>
            <person name="Nolan M."/>
            <person name="Ohm R."/>
            <person name="Pangilinan J."/>
            <person name="Park H.-J."/>
            <person name="Ramirez L."/>
            <person name="Alfaro M."/>
            <person name="Sun H."/>
            <person name="Tritt A."/>
            <person name="Yoshinaga Y."/>
            <person name="Zwiers L.-H."/>
            <person name="Turgeon B."/>
            <person name="Goodwin S."/>
            <person name="Spatafora J."/>
            <person name="Crous P."/>
            <person name="Grigoriev I."/>
        </authorList>
    </citation>
    <scope>NUCLEOTIDE SEQUENCE</scope>
    <source>
        <strain evidence="4">CBS 113389</strain>
    </source>
</reference>
<feature type="region of interest" description="Disordered" evidence="2">
    <location>
        <begin position="680"/>
        <end position="699"/>
    </location>
</feature>
<dbReference type="InterPro" id="IPR024774">
    <property type="entry name" value="PH_dom-Mcp5-type"/>
</dbReference>
<organism evidence="4 5">
    <name type="scientific">Neohortaea acidophila</name>
    <dbReference type="NCBI Taxonomy" id="245834"/>
    <lineage>
        <taxon>Eukaryota</taxon>
        <taxon>Fungi</taxon>
        <taxon>Dikarya</taxon>
        <taxon>Ascomycota</taxon>
        <taxon>Pezizomycotina</taxon>
        <taxon>Dothideomycetes</taxon>
        <taxon>Dothideomycetidae</taxon>
        <taxon>Mycosphaerellales</taxon>
        <taxon>Teratosphaeriaceae</taxon>
        <taxon>Neohortaea</taxon>
    </lineage>
</organism>
<keyword evidence="5" id="KW-1185">Reference proteome</keyword>
<feature type="compositionally biased region" description="Low complexity" evidence="2">
    <location>
        <begin position="38"/>
        <end position="49"/>
    </location>
</feature>
<feature type="compositionally biased region" description="Polar residues" evidence="2">
    <location>
        <begin position="7"/>
        <end position="17"/>
    </location>
</feature>
<feature type="region of interest" description="Disordered" evidence="2">
    <location>
        <begin position="708"/>
        <end position="913"/>
    </location>
</feature>
<feature type="region of interest" description="Disordered" evidence="2">
    <location>
        <begin position="1"/>
        <end position="77"/>
    </location>
</feature>
<dbReference type="GeneID" id="54479347"/>
<accession>A0A6A6Q5B1</accession>
<evidence type="ECO:0000259" key="3">
    <source>
        <dbReference type="Pfam" id="PF12814"/>
    </source>
</evidence>
<evidence type="ECO:0000256" key="1">
    <source>
        <dbReference type="SAM" id="Coils"/>
    </source>
</evidence>
<dbReference type="OrthoDB" id="2149224at2759"/>
<feature type="compositionally biased region" description="Polar residues" evidence="2">
    <location>
        <begin position="854"/>
        <end position="878"/>
    </location>
</feature>
<name>A0A6A6Q5B1_9PEZI</name>
<feature type="region of interest" description="Disordered" evidence="2">
    <location>
        <begin position="616"/>
        <end position="669"/>
    </location>
</feature>
<dbReference type="GO" id="GO:0005543">
    <property type="term" value="F:phospholipid binding"/>
    <property type="evidence" value="ECO:0007669"/>
    <property type="project" value="InterPro"/>
</dbReference>
<sequence>MADYFSEYSSFIGSKSLPSPAGTPYETPDYIRSKRSSRATAASSREQSSSPPPLPPDADDVIQSRSRDGKYGALDPRRFTPTLHASLVSEILSLRREIDSKNNLVENLETSLADVKNENEALNVQLAKTSTDVRKAKQQVQQMEKGTYDAVDALAKERDLAVSNAEDLKSKLDTAQKTTRRQDEDAERTQRIWEAEKESWDGERRELERRVHVTESRLRAVVQEMTTQQNLVDGETGVMNDYDENQFKDSGLGNESDAGSIRSTASPTKHRRNTSSISLRHKSLRDSAAGRATATPDAHFRPGHSLADELDIEEEDEYDLDFFEHHGEELDLEFSEERRRAIESRQSLHADPDSKAKRVLGLTSDMIDSRPSSPAPPETLQNRASVIYGLEAVKELEQHTKRQSAASNAPVARNVRYVDSGFQPSPPPSPAREQAHGAAMSMPIPLIHEPSVDKDVAPVRPTGHQQALEVADQSVMAPLSPPETPVKDTSLVGGEAVPIAAAIYSSASTQTEQQTQEDRQKHHKHQSRDSLSPPDYVPSIAIHPSSRPSSPRLYVLPPRTKNASTQASLPVPSRNAAVQTEEIRVDTRPVKLPAHLLPGYLLPSPELPERATSRLLKRSSAVGMPKVSTKPTRSVPPSAVVSPQESSPEKVPRDSSSKDPRAMPLRAIPLPRPVLSPVLSHGDAFGEGPLNRSSQYGVTRPAELISSSLAMDRDPELSDADTPTIAGFDPQDLGGILPGIIRPPQGRFGLSEPPKAVPEDKEISPERRPSTSGSPGAAPGPSVSSSRANSTNSRPNPGRLSSYKHLRSRSNSFGSRASSSHSLQSVAPPFPIPNRSSSRVNGNSHSEGAPSPTPNYSYSDVFGTRSQRYSNARNSKQASLRKVQSAAAIRPAARRTSPVKGRRRRRSPDLTPVQSMLIESPARTQFPIPELPTPLQTGPSFNHFKGAASLDEGAPPATRRESEETNLVDAIAATMVGEWMWKYIRRKKSFGVQEDFSIAEDGSIDISASSTRHKRWVWLSPYERTIMWDSKQPINNTALLGKKGRKRE</sequence>
<dbReference type="GO" id="GO:0000226">
    <property type="term" value="P:microtubule cytoskeleton organization"/>
    <property type="evidence" value="ECO:0007669"/>
    <property type="project" value="TreeGrafter"/>
</dbReference>
<keyword evidence="1" id="KW-0175">Coiled coil</keyword>
<evidence type="ECO:0000313" key="5">
    <source>
        <dbReference type="Proteomes" id="UP000799767"/>
    </source>
</evidence>
<dbReference type="RefSeq" id="XP_033593705.1">
    <property type="nucleotide sequence ID" value="XM_033738345.1"/>
</dbReference>
<gene>
    <name evidence="4" type="ORF">BDY17DRAFT_4054</name>
</gene>
<feature type="region of interest" description="Disordered" evidence="2">
    <location>
        <begin position="507"/>
        <end position="575"/>
    </location>
</feature>
<dbReference type="PANTHER" id="PTHR28190:SF2">
    <property type="entry name" value="MIGRATION PROTEIN, PUTATIVE (AFU_ORTHOLOGUE AFUA_2G07730)-RELATED"/>
    <property type="match status" value="1"/>
</dbReference>
<dbReference type="GO" id="GO:0015631">
    <property type="term" value="F:tubulin binding"/>
    <property type="evidence" value="ECO:0007669"/>
    <property type="project" value="TreeGrafter"/>
</dbReference>
<feature type="compositionally biased region" description="Basic and acidic residues" evidence="2">
    <location>
        <begin position="647"/>
        <end position="661"/>
    </location>
</feature>
<protein>
    <recommendedName>
        <fullName evidence="3">Pleckstrin homology domain-containing protein</fullName>
    </recommendedName>
</protein>
<dbReference type="Pfam" id="PF12814">
    <property type="entry name" value="Mcp5_PH"/>
    <property type="match status" value="1"/>
</dbReference>
<feature type="compositionally biased region" description="Basic residues" evidence="2">
    <location>
        <begin position="268"/>
        <end position="283"/>
    </location>
</feature>
<dbReference type="EMBL" id="MU001631">
    <property type="protein sequence ID" value="KAF2487136.1"/>
    <property type="molecule type" value="Genomic_DNA"/>
</dbReference>
<feature type="compositionally biased region" description="Basic and acidic residues" evidence="2">
    <location>
        <begin position="65"/>
        <end position="77"/>
    </location>
</feature>
<feature type="compositionally biased region" description="Low complexity" evidence="2">
    <location>
        <begin position="809"/>
        <end position="822"/>
    </location>
</feature>
<feature type="compositionally biased region" description="Basic and acidic residues" evidence="2">
    <location>
        <begin position="757"/>
        <end position="769"/>
    </location>
</feature>